<sequence>MTKSYDLIVIGSGTAAMVAANRMAAAGKKVAVADYRPFGGTCALRGCDPKKMLITGAQVMDDIRRMRGHGVAADGAHIEWRDLMEFKRTFTGPVPGKQLKNYAAKGVDTYHEHARFAGPNSLELERSGIIEATNVLIAAGARPVPLGFPGEEHLMDNEGFLELDELPARIVMVGGGYIASEFSHIAARAGAKVTVLQRGKRILPQFDGDLVGWLMEAFDAAGIEVRTGHSVEAVEKTDEGYIIRVRSADGGTAAVHADLVVHAAGRIPDLDSLGLEAAGVERDQCGRLKLNEHLQSVSNPAVYAAGDAAAQGPPLTPVSSHDAKVVVANLLEGNTYCPDYRAIPSVAFTIPPIASVGLSEEEARSKGFKFSLKSEQASTWYTARRVAESVYGFKVMVEEGSKLILGAHLVGPHVDEVINVFGLAMRHGLTADDIKSTMFAYPTGASDIGYMV</sequence>
<feature type="binding site" evidence="4">
    <location>
        <position position="307"/>
    </location>
    <ligand>
        <name>FAD</name>
        <dbReference type="ChEBI" id="CHEBI:57692"/>
    </ligand>
</feature>
<dbReference type="Gene3D" id="3.30.390.30">
    <property type="match status" value="1"/>
</dbReference>
<dbReference type="SUPFAM" id="SSF51905">
    <property type="entry name" value="FAD/NAD(P)-binding domain"/>
    <property type="match status" value="1"/>
</dbReference>
<feature type="domain" description="Pyridine nucleotide-disulphide oxidoreductase dimerisation" evidence="6">
    <location>
        <begin position="343"/>
        <end position="446"/>
    </location>
</feature>
<feature type="binding site" evidence="4">
    <location>
        <begin position="174"/>
        <end position="181"/>
    </location>
    <ligand>
        <name>NAD(+)</name>
        <dbReference type="ChEBI" id="CHEBI:57540"/>
    </ligand>
</feature>
<keyword evidence="9" id="KW-1185">Reference proteome</keyword>
<dbReference type="InterPro" id="IPR004099">
    <property type="entry name" value="Pyr_nucl-diS_OxRdtase_dimer"/>
</dbReference>
<name>A0A1E3LZF1_9SPHN</name>
<feature type="binding site" evidence="4">
    <location>
        <position position="265"/>
    </location>
    <ligand>
        <name>NAD(+)</name>
        <dbReference type="ChEBI" id="CHEBI:57540"/>
    </ligand>
</feature>
<evidence type="ECO:0000256" key="5">
    <source>
        <dbReference type="PIRSR" id="PIRSR000350-4"/>
    </source>
</evidence>
<dbReference type="GO" id="GO:0016491">
    <property type="term" value="F:oxidoreductase activity"/>
    <property type="evidence" value="ECO:0007669"/>
    <property type="project" value="InterPro"/>
</dbReference>
<evidence type="ECO:0000259" key="7">
    <source>
        <dbReference type="Pfam" id="PF07992"/>
    </source>
</evidence>
<keyword evidence="3 4" id="KW-0274">FAD</keyword>
<accession>A0A1E3LZF1</accession>
<evidence type="ECO:0000256" key="4">
    <source>
        <dbReference type="PIRSR" id="PIRSR000350-3"/>
    </source>
</evidence>
<dbReference type="OrthoDB" id="4763248at2"/>
<organism evidence="8 9">
    <name type="scientific">Sphingomonas turrisvirgatae</name>
    <dbReference type="NCBI Taxonomy" id="1888892"/>
    <lineage>
        <taxon>Bacteria</taxon>
        <taxon>Pseudomonadati</taxon>
        <taxon>Pseudomonadota</taxon>
        <taxon>Alphaproteobacteria</taxon>
        <taxon>Sphingomonadales</taxon>
        <taxon>Sphingomonadaceae</taxon>
        <taxon>Sphingomonas</taxon>
    </lineage>
</organism>
<dbReference type="EMBL" id="MDDS01000007">
    <property type="protein sequence ID" value="ODP39197.1"/>
    <property type="molecule type" value="Genomic_DNA"/>
</dbReference>
<dbReference type="InterPro" id="IPR016156">
    <property type="entry name" value="FAD/NAD-linked_Rdtase_dimer_sf"/>
</dbReference>
<comment type="cofactor">
    <cofactor evidence="4">
        <name>FAD</name>
        <dbReference type="ChEBI" id="CHEBI:57692"/>
    </cofactor>
    <text evidence="4">Binds 1 FAD per subunit.</text>
</comment>
<dbReference type="InterPro" id="IPR001100">
    <property type="entry name" value="Pyr_nuc-diS_OxRdtase"/>
</dbReference>
<dbReference type="GO" id="GO:0000166">
    <property type="term" value="F:nucleotide binding"/>
    <property type="evidence" value="ECO:0007669"/>
    <property type="project" value="UniProtKB-KW"/>
</dbReference>
<dbReference type="InterPro" id="IPR023753">
    <property type="entry name" value="FAD/NAD-binding_dom"/>
</dbReference>
<keyword evidence="2" id="KW-0285">Flavoprotein</keyword>
<comment type="caution">
    <text evidence="8">The sequence shown here is derived from an EMBL/GenBank/DDBJ whole genome shotgun (WGS) entry which is preliminary data.</text>
</comment>
<gene>
    <name evidence="8" type="ORF">BFL28_11655</name>
</gene>
<reference evidence="8 9" key="1">
    <citation type="submission" date="2016-08" db="EMBL/GenBank/DDBJ databases">
        <title>Draft genome of the agarase producing Sphingomonas sp. MCT13.</title>
        <authorList>
            <person name="D'Andrea M.M."/>
            <person name="Rossolini G.M."/>
            <person name="Thaller M.C."/>
        </authorList>
    </citation>
    <scope>NUCLEOTIDE SEQUENCE [LARGE SCALE GENOMIC DNA]</scope>
    <source>
        <strain evidence="8 9">MCT13</strain>
    </source>
</reference>
<dbReference type="InterPro" id="IPR036188">
    <property type="entry name" value="FAD/NAD-bd_sf"/>
</dbReference>
<protein>
    <submittedName>
        <fullName evidence="8">Pyridine nucleotide-disulfide oxidoreductase</fullName>
    </submittedName>
</protein>
<dbReference type="PRINTS" id="PR00411">
    <property type="entry name" value="PNDRDTASEI"/>
</dbReference>
<dbReference type="Pfam" id="PF07992">
    <property type="entry name" value="Pyr_redox_2"/>
    <property type="match status" value="1"/>
</dbReference>
<dbReference type="PANTHER" id="PTHR43014:SF5">
    <property type="entry name" value="GLUTATHIONE REDUCTASE (NADPH)"/>
    <property type="match status" value="1"/>
</dbReference>
<dbReference type="Pfam" id="PF02852">
    <property type="entry name" value="Pyr_redox_dim"/>
    <property type="match status" value="1"/>
</dbReference>
<evidence type="ECO:0000313" key="8">
    <source>
        <dbReference type="EMBL" id="ODP39197.1"/>
    </source>
</evidence>
<feature type="binding site" evidence="4">
    <location>
        <position position="51"/>
    </location>
    <ligand>
        <name>FAD</name>
        <dbReference type="ChEBI" id="CHEBI:57692"/>
    </ligand>
</feature>
<dbReference type="RefSeq" id="WP_037517745.1">
    <property type="nucleotide sequence ID" value="NZ_MDDS01000007.1"/>
</dbReference>
<dbReference type="PIRSF" id="PIRSF000350">
    <property type="entry name" value="Mercury_reductase_MerA"/>
    <property type="match status" value="1"/>
</dbReference>
<dbReference type="Gene3D" id="3.50.50.60">
    <property type="entry name" value="FAD/NAD(P)-binding domain"/>
    <property type="match status" value="2"/>
</dbReference>
<dbReference type="PRINTS" id="PR00368">
    <property type="entry name" value="FADPNR"/>
</dbReference>
<feature type="domain" description="FAD/NAD(P)-binding" evidence="7">
    <location>
        <begin position="5"/>
        <end position="322"/>
    </location>
</feature>
<evidence type="ECO:0000256" key="2">
    <source>
        <dbReference type="ARBA" id="ARBA00022630"/>
    </source>
</evidence>
<dbReference type="STRING" id="1888892.BFL28_11655"/>
<evidence type="ECO:0000259" key="6">
    <source>
        <dbReference type="Pfam" id="PF02852"/>
    </source>
</evidence>
<keyword evidence="4" id="KW-0547">Nucleotide-binding</keyword>
<dbReference type="SUPFAM" id="SSF55424">
    <property type="entry name" value="FAD/NAD-linked reductases, dimerisation (C-terminal) domain"/>
    <property type="match status" value="1"/>
</dbReference>
<dbReference type="Proteomes" id="UP000094487">
    <property type="component" value="Unassembled WGS sequence"/>
</dbReference>
<dbReference type="AlphaFoldDB" id="A0A1E3LZF1"/>
<dbReference type="PANTHER" id="PTHR43014">
    <property type="entry name" value="MERCURIC REDUCTASE"/>
    <property type="match status" value="1"/>
</dbReference>
<evidence type="ECO:0000256" key="1">
    <source>
        <dbReference type="ARBA" id="ARBA00007532"/>
    </source>
</evidence>
<proteinExistence type="inferred from homology"/>
<evidence type="ECO:0000256" key="3">
    <source>
        <dbReference type="ARBA" id="ARBA00022827"/>
    </source>
</evidence>
<feature type="disulfide bond" description="Redox-active" evidence="5">
    <location>
        <begin position="42"/>
        <end position="47"/>
    </location>
</feature>
<keyword evidence="4" id="KW-0520">NAD</keyword>
<evidence type="ECO:0000313" key="9">
    <source>
        <dbReference type="Proteomes" id="UP000094487"/>
    </source>
</evidence>
<comment type="similarity">
    <text evidence="1">Belongs to the class-I pyridine nucleotide-disulfide oxidoreductase family.</text>
</comment>